<keyword evidence="2" id="KW-1185">Reference proteome</keyword>
<organism evidence="1 2">
    <name type="scientific">Periconia macrospinosa</name>
    <dbReference type="NCBI Taxonomy" id="97972"/>
    <lineage>
        <taxon>Eukaryota</taxon>
        <taxon>Fungi</taxon>
        <taxon>Dikarya</taxon>
        <taxon>Ascomycota</taxon>
        <taxon>Pezizomycotina</taxon>
        <taxon>Dothideomycetes</taxon>
        <taxon>Pleosporomycetidae</taxon>
        <taxon>Pleosporales</taxon>
        <taxon>Massarineae</taxon>
        <taxon>Periconiaceae</taxon>
        <taxon>Periconia</taxon>
    </lineage>
</organism>
<dbReference type="Proteomes" id="UP000244855">
    <property type="component" value="Unassembled WGS sequence"/>
</dbReference>
<gene>
    <name evidence="1" type="ORF">DM02DRAFT_623561</name>
</gene>
<evidence type="ECO:0000313" key="1">
    <source>
        <dbReference type="EMBL" id="PVI05863.1"/>
    </source>
</evidence>
<accession>A0A2V1E5K5</accession>
<dbReference type="AlphaFoldDB" id="A0A2V1E5K5"/>
<proteinExistence type="predicted"/>
<protein>
    <submittedName>
        <fullName evidence="1">Uncharacterized protein</fullName>
    </submittedName>
</protein>
<reference evidence="1 2" key="1">
    <citation type="journal article" date="2018" name="Sci. Rep.">
        <title>Comparative genomics provides insights into the lifestyle and reveals functional heterogeneity of dark septate endophytic fungi.</title>
        <authorList>
            <person name="Knapp D.G."/>
            <person name="Nemeth J.B."/>
            <person name="Barry K."/>
            <person name="Hainaut M."/>
            <person name="Henrissat B."/>
            <person name="Johnson J."/>
            <person name="Kuo A."/>
            <person name="Lim J.H.P."/>
            <person name="Lipzen A."/>
            <person name="Nolan M."/>
            <person name="Ohm R.A."/>
            <person name="Tamas L."/>
            <person name="Grigoriev I.V."/>
            <person name="Spatafora J.W."/>
            <person name="Nagy L.G."/>
            <person name="Kovacs G.M."/>
        </authorList>
    </citation>
    <scope>NUCLEOTIDE SEQUENCE [LARGE SCALE GENOMIC DNA]</scope>
    <source>
        <strain evidence="1 2">DSE2036</strain>
    </source>
</reference>
<name>A0A2V1E5K5_9PLEO</name>
<dbReference type="EMBL" id="KZ805311">
    <property type="protein sequence ID" value="PVI05863.1"/>
    <property type="molecule type" value="Genomic_DNA"/>
</dbReference>
<sequence length="117" mass="13462">MALVMEGPHGDAWRPFVTVKLVFLDAEHNSLGHIGKVHCFEDGSASRRWNNWHFVREAGQTLETATPLDKLGRLIENADGTSKYELPPPLRTPEDWMKIMHIIREENWCPYTTGYQT</sequence>
<evidence type="ECO:0000313" key="2">
    <source>
        <dbReference type="Proteomes" id="UP000244855"/>
    </source>
</evidence>